<dbReference type="Proteomes" id="UP000032366">
    <property type="component" value="Unassembled WGS sequence"/>
</dbReference>
<gene>
    <name evidence="3" type="ORF">TP70_08475</name>
</gene>
<keyword evidence="2" id="KW-0732">Signal</keyword>
<accession>A0ABR5C6A9</accession>
<feature type="compositionally biased region" description="Low complexity" evidence="1">
    <location>
        <begin position="27"/>
        <end position="59"/>
    </location>
</feature>
<sequence length="214" mass="23986">MKRHVGGAIISLLLLSIMLPCSVNANSTTTSSSSSTSTTTSSSSSSSTSRTSVTSRQSSLNASRQAMQRAQQNAVRSQNIRQTGQRSQHKGRSASAKQSSSRYHPIAPVKAAYRDGLSPVAQYQITSYYNNFLFFQIVSAHNYEYAQQKEKIMALDVQKRILQRQMKSGEKLYTVTVKMDNQQQRLLVLPKEDYDKIQQGQKVRYHNGRVEIVD</sequence>
<feature type="signal peptide" evidence="2">
    <location>
        <begin position="1"/>
        <end position="25"/>
    </location>
</feature>
<proteinExistence type="predicted"/>
<protein>
    <recommendedName>
        <fullName evidence="5">Proteophosphoglycan 5</fullName>
    </recommendedName>
</protein>
<evidence type="ECO:0000256" key="1">
    <source>
        <dbReference type="SAM" id="MobiDB-lite"/>
    </source>
</evidence>
<dbReference type="RefSeq" id="WP_044360974.1">
    <property type="nucleotide sequence ID" value="NZ_JXWY01000063.1"/>
</dbReference>
<evidence type="ECO:0000256" key="2">
    <source>
        <dbReference type="SAM" id="SignalP"/>
    </source>
</evidence>
<evidence type="ECO:0008006" key="5">
    <source>
        <dbReference type="Google" id="ProtNLM"/>
    </source>
</evidence>
<reference evidence="3 4" key="1">
    <citation type="submission" date="2015-01" db="EMBL/GenBank/DDBJ databases">
        <authorList>
            <person name="Guo J."/>
        </authorList>
    </citation>
    <scope>NUCLEOTIDE SEQUENCE [LARGE SCALE GENOMIC DNA]</scope>
    <source>
        <strain evidence="3 4">DSM 22147</strain>
    </source>
</reference>
<feature type="chain" id="PRO_5047445332" description="Proteophosphoglycan 5" evidence="2">
    <location>
        <begin position="26"/>
        <end position="214"/>
    </location>
</feature>
<name>A0ABR5C6A9_9STAP</name>
<keyword evidence="4" id="KW-1185">Reference proteome</keyword>
<feature type="region of interest" description="Disordered" evidence="1">
    <location>
        <begin position="26"/>
        <end position="103"/>
    </location>
</feature>
<evidence type="ECO:0000313" key="3">
    <source>
        <dbReference type="EMBL" id="KIX90260.1"/>
    </source>
</evidence>
<evidence type="ECO:0000313" key="4">
    <source>
        <dbReference type="Proteomes" id="UP000032366"/>
    </source>
</evidence>
<comment type="caution">
    <text evidence="3">The sequence shown here is derived from an EMBL/GenBank/DDBJ whole genome shotgun (WGS) entry which is preliminary data.</text>
</comment>
<dbReference type="EMBL" id="JXWY01000063">
    <property type="protein sequence ID" value="KIX90260.1"/>
    <property type="molecule type" value="Genomic_DNA"/>
</dbReference>
<organism evidence="3 4">
    <name type="scientific">Staphylococcus microti</name>
    <dbReference type="NCBI Taxonomy" id="569857"/>
    <lineage>
        <taxon>Bacteria</taxon>
        <taxon>Bacillati</taxon>
        <taxon>Bacillota</taxon>
        <taxon>Bacilli</taxon>
        <taxon>Bacillales</taxon>
        <taxon>Staphylococcaceae</taxon>
        <taxon>Staphylococcus</taxon>
    </lineage>
</organism>
<feature type="compositionally biased region" description="Polar residues" evidence="1">
    <location>
        <begin position="60"/>
        <end position="86"/>
    </location>
</feature>